<accession>A0A9P0PZN0</accession>
<protein>
    <submittedName>
        <fullName evidence="1">Uncharacterized protein</fullName>
    </submittedName>
</protein>
<keyword evidence="2" id="KW-1185">Reference proteome</keyword>
<evidence type="ECO:0000313" key="1">
    <source>
        <dbReference type="EMBL" id="CAH2005071.1"/>
    </source>
</evidence>
<name>A0A9P0PZN0_ACAOB</name>
<dbReference type="AlphaFoldDB" id="A0A9P0PZN0"/>
<sequence length="114" mass="12758">MKNQRLISKTLIVMMYQQYGVFFPKKIVHQGVWVTSSRIRHLKASGGQPATSEIHSEAGPELRTPPVHVFQVGFGVDATRSVLVSARNGNNGRMIFFKYCLQKLLISPPCLCGR</sequence>
<proteinExistence type="predicted"/>
<gene>
    <name evidence="1" type="ORF">ACAOBT_LOCUS28335</name>
</gene>
<evidence type="ECO:0000313" key="2">
    <source>
        <dbReference type="Proteomes" id="UP001152888"/>
    </source>
</evidence>
<comment type="caution">
    <text evidence="1">The sequence shown here is derived from an EMBL/GenBank/DDBJ whole genome shotgun (WGS) entry which is preliminary data.</text>
</comment>
<dbReference type="EMBL" id="CAKOFQ010007622">
    <property type="protein sequence ID" value="CAH2005071.1"/>
    <property type="molecule type" value="Genomic_DNA"/>
</dbReference>
<reference evidence="1" key="1">
    <citation type="submission" date="2022-03" db="EMBL/GenBank/DDBJ databases">
        <authorList>
            <person name="Sayadi A."/>
        </authorList>
    </citation>
    <scope>NUCLEOTIDE SEQUENCE</scope>
</reference>
<organism evidence="1 2">
    <name type="scientific">Acanthoscelides obtectus</name>
    <name type="common">Bean weevil</name>
    <name type="synonym">Bruchus obtectus</name>
    <dbReference type="NCBI Taxonomy" id="200917"/>
    <lineage>
        <taxon>Eukaryota</taxon>
        <taxon>Metazoa</taxon>
        <taxon>Ecdysozoa</taxon>
        <taxon>Arthropoda</taxon>
        <taxon>Hexapoda</taxon>
        <taxon>Insecta</taxon>
        <taxon>Pterygota</taxon>
        <taxon>Neoptera</taxon>
        <taxon>Endopterygota</taxon>
        <taxon>Coleoptera</taxon>
        <taxon>Polyphaga</taxon>
        <taxon>Cucujiformia</taxon>
        <taxon>Chrysomeloidea</taxon>
        <taxon>Chrysomelidae</taxon>
        <taxon>Bruchinae</taxon>
        <taxon>Bruchini</taxon>
        <taxon>Acanthoscelides</taxon>
    </lineage>
</organism>
<dbReference type="Proteomes" id="UP001152888">
    <property type="component" value="Unassembled WGS sequence"/>
</dbReference>